<name>A0ACC1NC41_9PEZI</name>
<protein>
    <submittedName>
        <fullName evidence="1">Uncharacterized protein</fullName>
    </submittedName>
</protein>
<gene>
    <name evidence="1" type="ORF">NUW58_g7976</name>
</gene>
<reference evidence="1" key="1">
    <citation type="submission" date="2022-10" db="EMBL/GenBank/DDBJ databases">
        <title>Genome Sequence of Xylaria curta.</title>
        <authorList>
            <person name="Buettner E."/>
        </authorList>
    </citation>
    <scope>NUCLEOTIDE SEQUENCE</scope>
    <source>
        <strain evidence="1">Babe10</strain>
    </source>
</reference>
<accession>A0ACC1NC41</accession>
<evidence type="ECO:0000313" key="2">
    <source>
        <dbReference type="Proteomes" id="UP001143856"/>
    </source>
</evidence>
<organism evidence="1 2">
    <name type="scientific">Xylaria curta</name>
    <dbReference type="NCBI Taxonomy" id="42375"/>
    <lineage>
        <taxon>Eukaryota</taxon>
        <taxon>Fungi</taxon>
        <taxon>Dikarya</taxon>
        <taxon>Ascomycota</taxon>
        <taxon>Pezizomycotina</taxon>
        <taxon>Sordariomycetes</taxon>
        <taxon>Xylariomycetidae</taxon>
        <taxon>Xylariales</taxon>
        <taxon>Xylariaceae</taxon>
        <taxon>Xylaria</taxon>
    </lineage>
</organism>
<sequence>MNKELVSEDSASRPAIPDIYITTVNAVDAGEYSRPSDLHSTQLGDKDPDQDVHPGINSIGLSDWLTEATVNTKQDLDTSKKELDIINFILEEFALRSRTDRRPSITREGQIRLMRACQEHSSSRCHLLRDRLRHVQFWTRSKAMGQQVPGKAPEEVSNPFTARLLYSQHEPKGNGGIATGPFGATIF</sequence>
<keyword evidence="2" id="KW-1185">Reference proteome</keyword>
<dbReference type="Proteomes" id="UP001143856">
    <property type="component" value="Unassembled WGS sequence"/>
</dbReference>
<proteinExistence type="predicted"/>
<comment type="caution">
    <text evidence="1">The sequence shown here is derived from an EMBL/GenBank/DDBJ whole genome shotgun (WGS) entry which is preliminary data.</text>
</comment>
<evidence type="ECO:0000313" key="1">
    <source>
        <dbReference type="EMBL" id="KAJ2976880.1"/>
    </source>
</evidence>
<dbReference type="EMBL" id="JAPDGR010002242">
    <property type="protein sequence ID" value="KAJ2976880.1"/>
    <property type="molecule type" value="Genomic_DNA"/>
</dbReference>